<name>A0A5N7CBP4_PETAA</name>
<gene>
    <name evidence="2" type="ORF">BDV23DRAFT_153545</name>
</gene>
<feature type="domain" description="SRR1-like" evidence="1">
    <location>
        <begin position="12"/>
        <end position="103"/>
    </location>
</feature>
<dbReference type="AlphaFoldDB" id="A0A5N7CBP4"/>
<protein>
    <recommendedName>
        <fullName evidence="1">SRR1-like domain-containing protein</fullName>
    </recommendedName>
</protein>
<dbReference type="Pfam" id="PF07985">
    <property type="entry name" value="SRR1"/>
    <property type="match status" value="1"/>
</dbReference>
<evidence type="ECO:0000313" key="2">
    <source>
        <dbReference type="EMBL" id="KAE8391188.1"/>
    </source>
</evidence>
<dbReference type="EMBL" id="ML735247">
    <property type="protein sequence ID" value="KAE8391188.1"/>
    <property type="molecule type" value="Genomic_DNA"/>
</dbReference>
<dbReference type="PANTHER" id="PTHR42080:SF3">
    <property type="entry name" value="SRR1-LIKE DOMAIN-CONTAINING PROTEIN"/>
    <property type="match status" value="1"/>
</dbReference>
<accession>A0A5N7CBP4</accession>
<dbReference type="PANTHER" id="PTHR42080">
    <property type="entry name" value="SRR1 DOMAIN-CONTAINING PROTEIN"/>
    <property type="match status" value="1"/>
</dbReference>
<reference evidence="2" key="1">
    <citation type="submission" date="2019-04" db="EMBL/GenBank/DDBJ databases">
        <title>Friends and foes A comparative genomics studyof 23 Aspergillus species from section Flavi.</title>
        <authorList>
            <consortium name="DOE Joint Genome Institute"/>
            <person name="Kjaerbolling I."/>
            <person name="Vesth T."/>
            <person name="Frisvad J.C."/>
            <person name="Nybo J.L."/>
            <person name="Theobald S."/>
            <person name="Kildgaard S."/>
            <person name="Isbrandt T."/>
            <person name="Kuo A."/>
            <person name="Sato A."/>
            <person name="Lyhne E.K."/>
            <person name="Kogle M.E."/>
            <person name="Wiebenga A."/>
            <person name="Kun R.S."/>
            <person name="Lubbers R.J."/>
            <person name="Makela M.R."/>
            <person name="Barry K."/>
            <person name="Chovatia M."/>
            <person name="Clum A."/>
            <person name="Daum C."/>
            <person name="Haridas S."/>
            <person name="He G."/>
            <person name="LaButti K."/>
            <person name="Lipzen A."/>
            <person name="Mondo S."/>
            <person name="Riley R."/>
            <person name="Salamov A."/>
            <person name="Simmons B.A."/>
            <person name="Magnuson J.K."/>
            <person name="Henrissat B."/>
            <person name="Mortensen U.H."/>
            <person name="Larsen T.O."/>
            <person name="Devries R.P."/>
            <person name="Grigoriev I.V."/>
            <person name="Machida M."/>
            <person name="Baker S.E."/>
            <person name="Andersen M.R."/>
        </authorList>
    </citation>
    <scope>NUCLEOTIDE SEQUENCE [LARGE SCALE GENOMIC DNA]</scope>
    <source>
        <strain evidence="2">IBT 14317</strain>
    </source>
</reference>
<dbReference type="OrthoDB" id="5230585at2759"/>
<proteinExistence type="predicted"/>
<sequence>MAQRKLRNEACRSTVQHALLQTLPRLLSGGDQKITCFAQDPAYTEVDVEILQPPGFQILWDPRAFLEVDDSSIVFSCAAEVLVKQIVVDIARPAILIWDKVRDGEGGEFIAGIVRILVSSGYVEFIHVSYYIFEFLPDDRFGEKEVYTRKVFLGIAESEWNPLAHALEMHVCYRNGRRSWRENFKILDTHTQGSAEKLFCYSRGAGMDNTLG</sequence>
<dbReference type="Proteomes" id="UP000326877">
    <property type="component" value="Unassembled WGS sequence"/>
</dbReference>
<dbReference type="InterPro" id="IPR012942">
    <property type="entry name" value="SRR1-like"/>
</dbReference>
<evidence type="ECO:0000259" key="1">
    <source>
        <dbReference type="Pfam" id="PF07985"/>
    </source>
</evidence>
<organism evidence="2">
    <name type="scientific">Petromyces alliaceus</name>
    <name type="common">Aspergillus alliaceus</name>
    <dbReference type="NCBI Taxonomy" id="209559"/>
    <lineage>
        <taxon>Eukaryota</taxon>
        <taxon>Fungi</taxon>
        <taxon>Dikarya</taxon>
        <taxon>Ascomycota</taxon>
        <taxon>Pezizomycotina</taxon>
        <taxon>Eurotiomycetes</taxon>
        <taxon>Eurotiomycetidae</taxon>
        <taxon>Eurotiales</taxon>
        <taxon>Aspergillaceae</taxon>
        <taxon>Aspergillus</taxon>
        <taxon>Aspergillus subgen. Circumdati</taxon>
    </lineage>
</organism>